<dbReference type="Proteomes" id="UP000054408">
    <property type="component" value="Unassembled WGS sequence"/>
</dbReference>
<evidence type="ECO:0000256" key="1">
    <source>
        <dbReference type="SAM" id="MobiDB-lite"/>
    </source>
</evidence>
<dbReference type="InterPro" id="IPR036047">
    <property type="entry name" value="F-box-like_dom_sf"/>
</dbReference>
<keyword evidence="2" id="KW-1133">Transmembrane helix</keyword>
<keyword evidence="2" id="KW-0472">Membrane</keyword>
<accession>A0A0L0D354</accession>
<feature type="transmembrane region" description="Helical" evidence="2">
    <location>
        <begin position="329"/>
        <end position="347"/>
    </location>
</feature>
<protein>
    <recommendedName>
        <fullName evidence="3">F-box domain-containing protein</fullName>
    </recommendedName>
</protein>
<dbReference type="PANTHER" id="PTHR12874:SF9">
    <property type="entry name" value="F-BOX ONLY PROTEIN 48"/>
    <property type="match status" value="1"/>
</dbReference>
<dbReference type="SUPFAM" id="SSF81383">
    <property type="entry name" value="F-box domain"/>
    <property type="match status" value="1"/>
</dbReference>
<feature type="transmembrane region" description="Helical" evidence="2">
    <location>
        <begin position="298"/>
        <end position="317"/>
    </location>
</feature>
<dbReference type="GeneID" id="25562789"/>
<evidence type="ECO:0000313" key="5">
    <source>
        <dbReference type="Proteomes" id="UP000054408"/>
    </source>
</evidence>
<dbReference type="InterPro" id="IPR001810">
    <property type="entry name" value="F-box_dom"/>
</dbReference>
<feature type="transmembrane region" description="Helical" evidence="2">
    <location>
        <begin position="367"/>
        <end position="389"/>
    </location>
</feature>
<dbReference type="PROSITE" id="PS50181">
    <property type="entry name" value="FBOX"/>
    <property type="match status" value="1"/>
</dbReference>
<dbReference type="SMART" id="SM00256">
    <property type="entry name" value="FBOX"/>
    <property type="match status" value="1"/>
</dbReference>
<dbReference type="OrthoDB" id="10257471at2759"/>
<dbReference type="Pfam" id="PF12937">
    <property type="entry name" value="F-box-like"/>
    <property type="match status" value="1"/>
</dbReference>
<feature type="region of interest" description="Disordered" evidence="1">
    <location>
        <begin position="122"/>
        <end position="146"/>
    </location>
</feature>
<sequence>MDEAGPSTRDGLRLTVHDLPPELMLHIFSFVDTATLVRLRRVCSTWRSLAEDNALWRKLVTGTFERCGHQINGNSDLRPAAELHLASVVSRHFQAVMAANPDLAARRPDLDRPLPPLLAAPAERARSSVARHHESEESSASRSSSDANSWVDVAGLVMTSRQVRSLSDREAPRGPHPPITSTEHNPQQFFINHTLPEEAMGDLLAPVAMVSQAQTQDRPLLSAEIVAQFVPTPGLNSVYRAVDAMAIKSEDALVAWRTKLREERFGELFALVFSVIMLASSVFECVAIVLLADGIVDWSWRVLVPIAVFYALLLLTIPFDVGSKSPGGACFMAWMVVWTLLAVVTFCCRGDNVVVGEWTPHSVYLPLNAALLPIELYWGMISGAMLVEAFRSRLRGLAIRVYYVFTGGAMLIPLSFLIQWQIEFPGSKVTSWWHALTPLIVAVWMFAPTSTFVLLLDAAVLQLPIATDGVLSFVGCMGAMSIYGGIFVTVATNSLHNNQTLAWAFFPVFFIQLYSLVAIGLMSFESRAFYGCCPRPCIPLWRTSHLGDGSCCQPPVTPPASILPRSAAWAAVATSLDRLAVANRPASARYASDSASLSDVV</sequence>
<dbReference type="Gene3D" id="1.20.1280.50">
    <property type="match status" value="1"/>
</dbReference>
<dbReference type="PANTHER" id="PTHR12874">
    <property type="entry name" value="F-BOX ONLY PROTEIN 48-RELATED"/>
    <property type="match status" value="1"/>
</dbReference>
<feature type="transmembrane region" description="Helical" evidence="2">
    <location>
        <begin position="470"/>
        <end position="490"/>
    </location>
</feature>
<feature type="transmembrane region" description="Helical" evidence="2">
    <location>
        <begin position="268"/>
        <end position="292"/>
    </location>
</feature>
<dbReference type="RefSeq" id="XP_013760019.1">
    <property type="nucleotide sequence ID" value="XM_013904565.1"/>
</dbReference>
<evidence type="ECO:0000313" key="4">
    <source>
        <dbReference type="EMBL" id="KNC46739.1"/>
    </source>
</evidence>
<dbReference type="GO" id="GO:0019005">
    <property type="term" value="C:SCF ubiquitin ligase complex"/>
    <property type="evidence" value="ECO:0007669"/>
    <property type="project" value="TreeGrafter"/>
</dbReference>
<evidence type="ECO:0000256" key="2">
    <source>
        <dbReference type="SAM" id="Phobius"/>
    </source>
</evidence>
<name>A0A0L0D354_THETB</name>
<gene>
    <name evidence="4" type="ORF">AMSG_03167</name>
</gene>
<feature type="transmembrane region" description="Helical" evidence="2">
    <location>
        <begin position="432"/>
        <end position="458"/>
    </location>
</feature>
<feature type="transmembrane region" description="Helical" evidence="2">
    <location>
        <begin position="502"/>
        <end position="521"/>
    </location>
</feature>
<organism evidence="4 5">
    <name type="scientific">Thecamonas trahens ATCC 50062</name>
    <dbReference type="NCBI Taxonomy" id="461836"/>
    <lineage>
        <taxon>Eukaryota</taxon>
        <taxon>Apusozoa</taxon>
        <taxon>Apusomonadida</taxon>
        <taxon>Apusomonadidae</taxon>
        <taxon>Thecamonas</taxon>
    </lineage>
</organism>
<dbReference type="EMBL" id="GL349444">
    <property type="protein sequence ID" value="KNC46739.1"/>
    <property type="molecule type" value="Genomic_DNA"/>
</dbReference>
<keyword evidence="2" id="KW-0812">Transmembrane</keyword>
<feature type="transmembrane region" description="Helical" evidence="2">
    <location>
        <begin position="401"/>
        <end position="420"/>
    </location>
</feature>
<dbReference type="GO" id="GO:0005737">
    <property type="term" value="C:cytoplasm"/>
    <property type="evidence" value="ECO:0007669"/>
    <property type="project" value="TreeGrafter"/>
</dbReference>
<feature type="region of interest" description="Disordered" evidence="1">
    <location>
        <begin position="162"/>
        <end position="185"/>
    </location>
</feature>
<evidence type="ECO:0000259" key="3">
    <source>
        <dbReference type="PROSITE" id="PS50181"/>
    </source>
</evidence>
<feature type="domain" description="F-box" evidence="3">
    <location>
        <begin position="13"/>
        <end position="59"/>
    </location>
</feature>
<keyword evidence="5" id="KW-1185">Reference proteome</keyword>
<dbReference type="GO" id="GO:0031146">
    <property type="term" value="P:SCF-dependent proteasomal ubiquitin-dependent protein catabolic process"/>
    <property type="evidence" value="ECO:0007669"/>
    <property type="project" value="TreeGrafter"/>
</dbReference>
<feature type="compositionally biased region" description="Basic and acidic residues" evidence="1">
    <location>
        <begin position="123"/>
        <end position="136"/>
    </location>
</feature>
<dbReference type="AlphaFoldDB" id="A0A0L0D354"/>
<reference evidence="4 5" key="1">
    <citation type="submission" date="2010-05" db="EMBL/GenBank/DDBJ databases">
        <title>The Genome Sequence of Thecamonas trahens ATCC 50062.</title>
        <authorList>
            <consortium name="The Broad Institute Genome Sequencing Platform"/>
            <person name="Russ C."/>
            <person name="Cuomo C."/>
            <person name="Shea T."/>
            <person name="Young S.K."/>
            <person name="Zeng Q."/>
            <person name="Koehrsen M."/>
            <person name="Haas B."/>
            <person name="Borodovsky M."/>
            <person name="Guigo R."/>
            <person name="Alvarado L."/>
            <person name="Berlin A."/>
            <person name="Bochicchio J."/>
            <person name="Borenstein D."/>
            <person name="Chapman S."/>
            <person name="Chen Z."/>
            <person name="Freedman E."/>
            <person name="Gellesch M."/>
            <person name="Goldberg J."/>
            <person name="Griggs A."/>
            <person name="Gujja S."/>
            <person name="Heilman E."/>
            <person name="Heiman D."/>
            <person name="Hepburn T."/>
            <person name="Howarth C."/>
            <person name="Jen D."/>
            <person name="Larson L."/>
            <person name="Mehta T."/>
            <person name="Park D."/>
            <person name="Pearson M."/>
            <person name="Roberts A."/>
            <person name="Saif S."/>
            <person name="Shenoy N."/>
            <person name="Sisk P."/>
            <person name="Stolte C."/>
            <person name="Sykes S."/>
            <person name="Thomson T."/>
            <person name="Walk T."/>
            <person name="White J."/>
            <person name="Yandava C."/>
            <person name="Burger G."/>
            <person name="Gray M.W."/>
            <person name="Holland P.W.H."/>
            <person name="King N."/>
            <person name="Lang F.B.F."/>
            <person name="Roger A.J."/>
            <person name="Ruiz-Trillo I."/>
            <person name="Lander E."/>
            <person name="Nusbaum C."/>
        </authorList>
    </citation>
    <scope>NUCLEOTIDE SEQUENCE [LARGE SCALE GENOMIC DNA]</scope>
    <source>
        <strain evidence="4 5">ATCC 50062</strain>
    </source>
</reference>
<proteinExistence type="predicted"/>